<dbReference type="Proteomes" id="UP000002195">
    <property type="component" value="Unassembled WGS sequence"/>
</dbReference>
<accession>Q54QQ5</accession>
<dbReference type="RefSeq" id="XP_638968.2">
    <property type="nucleotide sequence ID" value="XM_633876.2"/>
</dbReference>
<proteinExistence type="predicted"/>
<dbReference type="SMR" id="Q54QQ5"/>
<dbReference type="PANTHER" id="PTHR31093">
    <property type="entry name" value="CELL SURFACE GLYCOPROTEIN GP138-RELATED-RELATED"/>
    <property type="match status" value="1"/>
</dbReference>
<dbReference type="EMBL" id="AAFI02000056">
    <property type="protein sequence ID" value="EAL65612.2"/>
    <property type="molecule type" value="Genomic_DNA"/>
</dbReference>
<dbReference type="dictyBase" id="DDB_G0283691"/>
<dbReference type="KEGG" id="ddi:DDB_G0283691"/>
<dbReference type="PhylomeDB" id="Q54QQ5"/>
<dbReference type="GO" id="GO:0045335">
    <property type="term" value="C:phagocytic vesicle"/>
    <property type="evidence" value="ECO:0000318"/>
    <property type="project" value="GO_Central"/>
</dbReference>
<evidence type="ECO:0008006" key="4">
    <source>
        <dbReference type="Google" id="ProtNLM"/>
    </source>
</evidence>
<dbReference type="VEuPathDB" id="AmoebaDB:DDB_G0283691"/>
<evidence type="ECO:0000313" key="3">
    <source>
        <dbReference type="Proteomes" id="UP000002195"/>
    </source>
</evidence>
<dbReference type="InterPro" id="IPR053133">
    <property type="entry name" value="Sexual_fusion_gp"/>
</dbReference>
<keyword evidence="1" id="KW-0732">Signal</keyword>
<name>Q54QQ5_DICDI</name>
<gene>
    <name evidence="2" type="ORF">DDB_G0283691</name>
</gene>
<organism evidence="2 3">
    <name type="scientific">Dictyostelium discoideum</name>
    <name type="common">Social amoeba</name>
    <dbReference type="NCBI Taxonomy" id="44689"/>
    <lineage>
        <taxon>Eukaryota</taxon>
        <taxon>Amoebozoa</taxon>
        <taxon>Evosea</taxon>
        <taxon>Eumycetozoa</taxon>
        <taxon>Dictyostelia</taxon>
        <taxon>Dictyosteliales</taxon>
        <taxon>Dictyosteliaceae</taxon>
        <taxon>Dictyostelium</taxon>
    </lineage>
</organism>
<evidence type="ECO:0000313" key="2">
    <source>
        <dbReference type="EMBL" id="EAL65612.2"/>
    </source>
</evidence>
<protein>
    <recommendedName>
        <fullName evidence="4">FNIP repeat-containing protein</fullName>
    </recommendedName>
</protein>
<sequence length="425" mass="47884">MKLFKIIFLLISIIYLIENSYANTLFKDQNNAAIEIIKHIYGGEDIINPCNYKPDPDTPPIFVCRASIESESLSELTVKSISIIVFNENPNSQIIEISNDLTIFKDVQSIDIQGVSIPSETINNLYKLESLKDAVFFKHSDFPLIDDDLILPKKIESLGFTFFGGLVGRGFFESPTLRVLEIVIPSDGYRITTDEIPFNDQLQSLKLPLTASSSNQAGVTGIHENLISNLRELIQLKLMIFNHFDGKRFENPISFPKYNSKLISLELYFQDSVAIPFQDKIVNSNDIQFFNLPSINKDIKYLTISGNGLYLDKTIGFTDLSNANDGLEIAIEGNCKFITDCIGRPCIKFPLQTKLSLFDTEVDLQKIDLSNISSLSVLGNAQPQPYPSDINVKSLEKIEIRDSSFYGNIPKSYQKIDRNALVYIE</sequence>
<dbReference type="AlphaFoldDB" id="Q54QQ5"/>
<reference evidence="2 3" key="1">
    <citation type="journal article" date="2005" name="Nature">
        <title>The genome of the social amoeba Dictyostelium discoideum.</title>
        <authorList>
            <consortium name="The Dictyostelium discoideum Sequencing Consortium"/>
            <person name="Eichinger L."/>
            <person name="Pachebat J.A."/>
            <person name="Glockner G."/>
            <person name="Rajandream M.A."/>
            <person name="Sucgang R."/>
            <person name="Berriman M."/>
            <person name="Song J."/>
            <person name="Olsen R."/>
            <person name="Szafranski K."/>
            <person name="Xu Q."/>
            <person name="Tunggal B."/>
            <person name="Kummerfeld S."/>
            <person name="Madera M."/>
            <person name="Konfortov B.A."/>
            <person name="Rivero F."/>
            <person name="Bankier A.T."/>
            <person name="Lehmann R."/>
            <person name="Hamlin N."/>
            <person name="Davies R."/>
            <person name="Gaudet P."/>
            <person name="Fey P."/>
            <person name="Pilcher K."/>
            <person name="Chen G."/>
            <person name="Saunders D."/>
            <person name="Sodergren E."/>
            <person name="Davis P."/>
            <person name="Kerhornou A."/>
            <person name="Nie X."/>
            <person name="Hall N."/>
            <person name="Anjard C."/>
            <person name="Hemphill L."/>
            <person name="Bason N."/>
            <person name="Farbrother P."/>
            <person name="Desany B."/>
            <person name="Just E."/>
            <person name="Morio T."/>
            <person name="Rost R."/>
            <person name="Churcher C."/>
            <person name="Cooper J."/>
            <person name="Haydock S."/>
            <person name="van Driessche N."/>
            <person name="Cronin A."/>
            <person name="Goodhead I."/>
            <person name="Muzny D."/>
            <person name="Mourier T."/>
            <person name="Pain A."/>
            <person name="Lu M."/>
            <person name="Harper D."/>
            <person name="Lindsay R."/>
            <person name="Hauser H."/>
            <person name="James K."/>
            <person name="Quiles M."/>
            <person name="Madan Babu M."/>
            <person name="Saito T."/>
            <person name="Buchrieser C."/>
            <person name="Wardroper A."/>
            <person name="Felder M."/>
            <person name="Thangavelu M."/>
            <person name="Johnson D."/>
            <person name="Knights A."/>
            <person name="Loulseged H."/>
            <person name="Mungall K."/>
            <person name="Oliver K."/>
            <person name="Price C."/>
            <person name="Quail M.A."/>
            <person name="Urushihara H."/>
            <person name="Hernandez J."/>
            <person name="Rabbinowitsch E."/>
            <person name="Steffen D."/>
            <person name="Sanders M."/>
            <person name="Ma J."/>
            <person name="Kohara Y."/>
            <person name="Sharp S."/>
            <person name="Simmonds M."/>
            <person name="Spiegler S."/>
            <person name="Tivey A."/>
            <person name="Sugano S."/>
            <person name="White B."/>
            <person name="Walker D."/>
            <person name="Woodward J."/>
            <person name="Winckler T."/>
            <person name="Tanaka Y."/>
            <person name="Shaulsky G."/>
            <person name="Schleicher M."/>
            <person name="Weinstock G."/>
            <person name="Rosenthal A."/>
            <person name="Cox E.C."/>
            <person name="Chisholm R.L."/>
            <person name="Gibbs R."/>
            <person name="Loomis W.F."/>
            <person name="Platzer M."/>
            <person name="Kay R.R."/>
            <person name="Williams J."/>
            <person name="Dear P.H."/>
            <person name="Noegel A.A."/>
            <person name="Barrell B."/>
            <person name="Kuspa A."/>
        </authorList>
    </citation>
    <scope>NUCLEOTIDE SEQUENCE [LARGE SCALE GENOMIC DNA]</scope>
    <source>
        <strain evidence="2 3">AX4</strain>
    </source>
</reference>
<dbReference type="PANTHER" id="PTHR31093:SF4">
    <property type="entry name" value="CELL SURFACE GLYCOPROTEIN-RELATED"/>
    <property type="match status" value="1"/>
</dbReference>
<dbReference type="GO" id="GO:0005886">
    <property type="term" value="C:plasma membrane"/>
    <property type="evidence" value="ECO:0000250"/>
    <property type="project" value="dictyBase"/>
</dbReference>
<keyword evidence="3" id="KW-1185">Reference proteome</keyword>
<dbReference type="FunCoup" id="Q54QQ5">
    <property type="interactions" value="36"/>
</dbReference>
<dbReference type="GeneID" id="8624214"/>
<dbReference type="InParanoid" id="Q54QQ5"/>
<feature type="signal peptide" evidence="1">
    <location>
        <begin position="1"/>
        <end position="22"/>
    </location>
</feature>
<dbReference type="OMA" id="DEIPFND"/>
<comment type="caution">
    <text evidence="2">The sequence shown here is derived from an EMBL/GenBank/DDBJ whole genome shotgun (WGS) entry which is preliminary data.</text>
</comment>
<evidence type="ECO:0000256" key="1">
    <source>
        <dbReference type="SAM" id="SignalP"/>
    </source>
</evidence>
<feature type="chain" id="PRO_5004250225" description="FNIP repeat-containing protein" evidence="1">
    <location>
        <begin position="23"/>
        <end position="425"/>
    </location>
</feature>
<dbReference type="PaxDb" id="44689-DDB0235389"/>
<dbReference type="GO" id="GO:0006907">
    <property type="term" value="P:pinocytosis"/>
    <property type="evidence" value="ECO:0000318"/>
    <property type="project" value="GO_Central"/>
</dbReference>
<dbReference type="HOGENOM" id="CLU_646292_0_0_1"/>